<evidence type="ECO:0000313" key="2">
    <source>
        <dbReference type="Proteomes" id="UP001163603"/>
    </source>
</evidence>
<organism evidence="1 2">
    <name type="scientific">Pistacia integerrima</name>
    <dbReference type="NCBI Taxonomy" id="434235"/>
    <lineage>
        <taxon>Eukaryota</taxon>
        <taxon>Viridiplantae</taxon>
        <taxon>Streptophyta</taxon>
        <taxon>Embryophyta</taxon>
        <taxon>Tracheophyta</taxon>
        <taxon>Spermatophyta</taxon>
        <taxon>Magnoliopsida</taxon>
        <taxon>eudicotyledons</taxon>
        <taxon>Gunneridae</taxon>
        <taxon>Pentapetalae</taxon>
        <taxon>rosids</taxon>
        <taxon>malvids</taxon>
        <taxon>Sapindales</taxon>
        <taxon>Anacardiaceae</taxon>
        <taxon>Pistacia</taxon>
    </lineage>
</organism>
<gene>
    <name evidence="1" type="ORF">Pint_17158</name>
</gene>
<dbReference type="Proteomes" id="UP001163603">
    <property type="component" value="Chromosome 4"/>
</dbReference>
<reference evidence="2" key="1">
    <citation type="journal article" date="2023" name="G3 (Bethesda)">
        <title>Genome assembly and association tests identify interacting loci associated with vigor, precocity, and sex in interspecific pistachio rootstocks.</title>
        <authorList>
            <person name="Palmer W."/>
            <person name="Jacygrad E."/>
            <person name="Sagayaradj S."/>
            <person name="Cavanaugh K."/>
            <person name="Han R."/>
            <person name="Bertier L."/>
            <person name="Beede B."/>
            <person name="Kafkas S."/>
            <person name="Golino D."/>
            <person name="Preece J."/>
            <person name="Michelmore R."/>
        </authorList>
    </citation>
    <scope>NUCLEOTIDE SEQUENCE [LARGE SCALE GENOMIC DNA]</scope>
</reference>
<dbReference type="EMBL" id="CM047739">
    <property type="protein sequence ID" value="KAJ0043263.1"/>
    <property type="molecule type" value="Genomic_DNA"/>
</dbReference>
<sequence length="245" mass="27918">MLTGVNSNFYDFADHPFCGLALNPRQYKDALDEAIYGSDEFRMYAYKIKRCIRTRSHDWTDCPYAHKGEKAQRRDPSKVPYCAIACPAFRNGKCPKGDTCEFAHGVFEYWLHPARYRTRACNAGRFCQRKVCFFAHTPDQLRPEPKHKCHFVFRERMNGGDRFMMGSGSGFGRGEHASSALIAESSGSPSTVRTGDQYCFEDVSEILKSLRGLEIDEEEEKSRGVGIEVSDLDLPNIEWISELVQ</sequence>
<protein>
    <submittedName>
        <fullName evidence="1">Uncharacterized protein</fullName>
    </submittedName>
</protein>
<proteinExistence type="predicted"/>
<accession>A0ACC0YZU5</accession>
<name>A0ACC0YZU5_9ROSI</name>
<evidence type="ECO:0000313" key="1">
    <source>
        <dbReference type="EMBL" id="KAJ0043263.1"/>
    </source>
</evidence>
<comment type="caution">
    <text evidence="1">The sequence shown here is derived from an EMBL/GenBank/DDBJ whole genome shotgun (WGS) entry which is preliminary data.</text>
</comment>
<keyword evidence="2" id="KW-1185">Reference proteome</keyword>